<name>A0ABD2IA18_HETSC</name>
<gene>
    <name evidence="2" type="ORF">niasHS_017282</name>
</gene>
<dbReference type="PROSITE" id="PS50878">
    <property type="entry name" value="RT_POL"/>
    <property type="match status" value="1"/>
</dbReference>
<dbReference type="EMBL" id="JBICCN010000420">
    <property type="protein sequence ID" value="KAL3069993.1"/>
    <property type="molecule type" value="Genomic_DNA"/>
</dbReference>
<dbReference type="Proteomes" id="UP001620645">
    <property type="component" value="Unassembled WGS sequence"/>
</dbReference>
<protein>
    <recommendedName>
        <fullName evidence="1">Reverse transcriptase domain-containing protein</fullName>
    </recommendedName>
</protein>
<dbReference type="CDD" id="cd01647">
    <property type="entry name" value="RT_LTR"/>
    <property type="match status" value="1"/>
</dbReference>
<dbReference type="AlphaFoldDB" id="A0ABD2IA18"/>
<evidence type="ECO:0000313" key="3">
    <source>
        <dbReference type="Proteomes" id="UP001620645"/>
    </source>
</evidence>
<proteinExistence type="predicted"/>
<dbReference type="InterPro" id="IPR000477">
    <property type="entry name" value="RT_dom"/>
</dbReference>
<dbReference type="InterPro" id="IPR050951">
    <property type="entry name" value="Retrovirus_Pol_polyprotein"/>
</dbReference>
<dbReference type="Pfam" id="PF00078">
    <property type="entry name" value="RVT_1"/>
    <property type="match status" value="1"/>
</dbReference>
<feature type="domain" description="Reverse transcriptase" evidence="1">
    <location>
        <begin position="1"/>
        <end position="201"/>
    </location>
</feature>
<reference evidence="2 3" key="1">
    <citation type="submission" date="2024-10" db="EMBL/GenBank/DDBJ databases">
        <authorList>
            <person name="Kim D."/>
        </authorList>
    </citation>
    <scope>NUCLEOTIDE SEQUENCE [LARGE SCALE GENOMIC DNA]</scope>
    <source>
        <strain evidence="2">Taebaek</strain>
    </source>
</reference>
<dbReference type="Gene3D" id="3.30.70.270">
    <property type="match status" value="1"/>
</dbReference>
<dbReference type="InterPro" id="IPR043128">
    <property type="entry name" value="Rev_trsase/Diguanyl_cyclase"/>
</dbReference>
<comment type="caution">
    <text evidence="2">The sequence shown here is derived from an EMBL/GenBank/DDBJ whole genome shotgun (WGS) entry which is preliminary data.</text>
</comment>
<accession>A0ABD2IA18</accession>
<sequence>MDKFGFLDNIKLRISQHGINSCRAIDQIGKHISELRKEFPSVFEDALGHCIKEKAHLELKGGVALPASASTIQRDIFATLNGGQFFSQIDLKDAYFQVELDEDSKNLCGLSTHKGNFAMERLPFGVKSAPSIFQSIMDKMLAGMNFATAYLDDIIVASRSFADHIQHLKDVFNRLQSYGFRVKMTKCSFFQEEIKYLGFVIDKNGRRPDASKIKAITEMPAPTNISTLRSFLGMKTAGRPAEEGRRMELGRKLPQSI</sequence>
<evidence type="ECO:0000259" key="1">
    <source>
        <dbReference type="PROSITE" id="PS50878"/>
    </source>
</evidence>
<organism evidence="2 3">
    <name type="scientific">Heterodera schachtii</name>
    <name type="common">Sugarbeet cyst nematode worm</name>
    <name type="synonym">Tylenchus schachtii</name>
    <dbReference type="NCBI Taxonomy" id="97005"/>
    <lineage>
        <taxon>Eukaryota</taxon>
        <taxon>Metazoa</taxon>
        <taxon>Ecdysozoa</taxon>
        <taxon>Nematoda</taxon>
        <taxon>Chromadorea</taxon>
        <taxon>Rhabditida</taxon>
        <taxon>Tylenchina</taxon>
        <taxon>Tylenchomorpha</taxon>
        <taxon>Tylenchoidea</taxon>
        <taxon>Heteroderidae</taxon>
        <taxon>Heteroderinae</taxon>
        <taxon>Heterodera</taxon>
    </lineage>
</organism>
<dbReference type="PANTHER" id="PTHR37984:SF5">
    <property type="entry name" value="PROTEIN NYNRIN-LIKE"/>
    <property type="match status" value="1"/>
</dbReference>
<keyword evidence="3" id="KW-1185">Reference proteome</keyword>
<dbReference type="SUPFAM" id="SSF56672">
    <property type="entry name" value="DNA/RNA polymerases"/>
    <property type="match status" value="1"/>
</dbReference>
<dbReference type="InterPro" id="IPR043502">
    <property type="entry name" value="DNA/RNA_pol_sf"/>
</dbReference>
<dbReference type="PANTHER" id="PTHR37984">
    <property type="entry name" value="PROTEIN CBG26694"/>
    <property type="match status" value="1"/>
</dbReference>
<evidence type="ECO:0000313" key="2">
    <source>
        <dbReference type="EMBL" id="KAL3069993.1"/>
    </source>
</evidence>